<dbReference type="Pfam" id="PF02411">
    <property type="entry name" value="MerT"/>
    <property type="match status" value="1"/>
</dbReference>
<evidence type="ECO:0000313" key="16">
    <source>
        <dbReference type="EMBL" id="MFC3661396.1"/>
    </source>
</evidence>
<keyword evidence="8 15" id="KW-0812">Transmembrane</keyword>
<evidence type="ECO:0000256" key="1">
    <source>
        <dbReference type="ARBA" id="ARBA00004429"/>
    </source>
</evidence>
<keyword evidence="4" id="KW-0813">Transport</keyword>
<accession>A0ABV7UXQ3</accession>
<feature type="transmembrane region" description="Helical" evidence="15">
    <location>
        <begin position="42"/>
        <end position="75"/>
    </location>
</feature>
<evidence type="ECO:0000256" key="5">
    <source>
        <dbReference type="ARBA" id="ARBA00022466"/>
    </source>
</evidence>
<reference evidence="17" key="1">
    <citation type="journal article" date="2019" name="Int. J. Syst. Evol. Microbiol.">
        <title>The Global Catalogue of Microorganisms (GCM) 10K type strain sequencing project: providing services to taxonomists for standard genome sequencing and annotation.</title>
        <authorList>
            <consortium name="The Broad Institute Genomics Platform"/>
            <consortium name="The Broad Institute Genome Sequencing Center for Infectious Disease"/>
            <person name="Wu L."/>
            <person name="Ma J."/>
        </authorList>
    </citation>
    <scope>NUCLEOTIDE SEQUENCE [LARGE SCALE GENOMIC DNA]</scope>
    <source>
        <strain evidence="17">KCTC 42211</strain>
    </source>
</reference>
<evidence type="ECO:0000256" key="14">
    <source>
        <dbReference type="ARBA" id="ARBA00045720"/>
    </source>
</evidence>
<keyword evidence="5" id="KW-0475">Mercuric resistance</keyword>
<dbReference type="Proteomes" id="UP001595724">
    <property type="component" value="Unassembled WGS sequence"/>
</dbReference>
<keyword evidence="6" id="KW-1003">Cell membrane</keyword>
<organism evidence="16 17">
    <name type="scientific">Luteimonas notoginsengisoli</name>
    <dbReference type="NCBI Taxonomy" id="1578200"/>
    <lineage>
        <taxon>Bacteria</taxon>
        <taxon>Pseudomonadati</taxon>
        <taxon>Pseudomonadota</taxon>
        <taxon>Gammaproteobacteria</taxon>
        <taxon>Lysobacterales</taxon>
        <taxon>Lysobacteraceae</taxon>
        <taxon>Luteimonas</taxon>
    </lineage>
</organism>
<comment type="similarity">
    <text evidence="2">Belongs to the MerT family.</text>
</comment>
<name>A0ABV7UXQ3_9GAMM</name>
<dbReference type="EMBL" id="JBHRYF010000017">
    <property type="protein sequence ID" value="MFC3661396.1"/>
    <property type="molecule type" value="Genomic_DNA"/>
</dbReference>
<proteinExistence type="inferred from homology"/>
<feature type="transmembrane region" description="Helical" evidence="15">
    <location>
        <begin position="127"/>
        <end position="146"/>
    </location>
</feature>
<comment type="caution">
    <text evidence="16">The sequence shown here is derived from an EMBL/GenBank/DDBJ whole genome shotgun (WGS) entry which is preliminary data.</text>
</comment>
<comment type="subcellular location">
    <subcellularLocation>
        <location evidence="1">Cell inner membrane</location>
        <topology evidence="1">Multi-pass membrane protein</topology>
    </subcellularLocation>
</comment>
<evidence type="ECO:0000256" key="7">
    <source>
        <dbReference type="ARBA" id="ARBA00022519"/>
    </source>
</evidence>
<evidence type="ECO:0000256" key="13">
    <source>
        <dbReference type="ARBA" id="ARBA00030934"/>
    </source>
</evidence>
<comment type="function">
    <text evidence="14">Involved in mercury resistance. Probably transfers a mercuric ion from the periplasmic Hg(2+)-binding protein MerP to the cytoplasmic mercuric reductase MerA.</text>
</comment>
<dbReference type="RefSeq" id="WP_386712742.1">
    <property type="nucleotide sequence ID" value="NZ_JBHRYF010000017.1"/>
</dbReference>
<dbReference type="InterPro" id="IPR003457">
    <property type="entry name" value="Transprt_MerT"/>
</dbReference>
<keyword evidence="9" id="KW-0479">Metal-binding</keyword>
<evidence type="ECO:0000256" key="12">
    <source>
        <dbReference type="ARBA" id="ARBA00023136"/>
    </source>
</evidence>
<evidence type="ECO:0000256" key="15">
    <source>
        <dbReference type="SAM" id="Phobius"/>
    </source>
</evidence>
<evidence type="ECO:0000256" key="10">
    <source>
        <dbReference type="ARBA" id="ARBA00022914"/>
    </source>
</evidence>
<evidence type="ECO:0000256" key="8">
    <source>
        <dbReference type="ARBA" id="ARBA00022692"/>
    </source>
</evidence>
<evidence type="ECO:0000256" key="6">
    <source>
        <dbReference type="ARBA" id="ARBA00022475"/>
    </source>
</evidence>
<keyword evidence="12 15" id="KW-0472">Membrane</keyword>
<protein>
    <recommendedName>
        <fullName evidence="3">Mercuric transport protein MerT</fullName>
    </recommendedName>
    <alternativeName>
        <fullName evidence="13">Mercury ion transport protein</fullName>
    </alternativeName>
</protein>
<evidence type="ECO:0000256" key="11">
    <source>
        <dbReference type="ARBA" id="ARBA00022989"/>
    </source>
</evidence>
<sequence length="150" mass="16421">MNAGGCSQPADRHCASSHPLDSVLRYGDYHAGMALRPAQSSLPALIGAAAAAIGASVCCVVPLVLVLMGISGAWISNLTALEAWRPWFSAATLVCLGWAFWRLYGPTRRCHIDGLCVDPTRLQRQRCWLWFATGLIVLLLLFPYYIGWFL</sequence>
<keyword evidence="17" id="KW-1185">Reference proteome</keyword>
<keyword evidence="7" id="KW-0997">Cell inner membrane</keyword>
<evidence type="ECO:0000256" key="3">
    <source>
        <dbReference type="ARBA" id="ARBA00017053"/>
    </source>
</evidence>
<evidence type="ECO:0000313" key="17">
    <source>
        <dbReference type="Proteomes" id="UP001595724"/>
    </source>
</evidence>
<evidence type="ECO:0000256" key="9">
    <source>
        <dbReference type="ARBA" id="ARBA00022723"/>
    </source>
</evidence>
<feature type="transmembrane region" description="Helical" evidence="15">
    <location>
        <begin position="87"/>
        <end position="104"/>
    </location>
</feature>
<evidence type="ECO:0000256" key="4">
    <source>
        <dbReference type="ARBA" id="ARBA00022448"/>
    </source>
</evidence>
<gene>
    <name evidence="16" type="ORF">ACFOM9_15150</name>
</gene>
<evidence type="ECO:0000256" key="2">
    <source>
        <dbReference type="ARBA" id="ARBA00008224"/>
    </source>
</evidence>
<keyword evidence="11 15" id="KW-1133">Transmembrane helix</keyword>
<keyword evidence="10" id="KW-0476">Mercury</keyword>